<keyword evidence="1" id="KW-1133">Transmembrane helix</keyword>
<gene>
    <name evidence="2" type="ORF">GGR43_002975</name>
</gene>
<evidence type="ECO:0000313" key="3">
    <source>
        <dbReference type="Proteomes" id="UP000571950"/>
    </source>
</evidence>
<organism evidence="2 3">
    <name type="scientific">Sphingobium jiangsuense</name>
    <dbReference type="NCBI Taxonomy" id="870476"/>
    <lineage>
        <taxon>Bacteria</taxon>
        <taxon>Pseudomonadati</taxon>
        <taxon>Pseudomonadota</taxon>
        <taxon>Alphaproteobacteria</taxon>
        <taxon>Sphingomonadales</taxon>
        <taxon>Sphingomonadaceae</taxon>
        <taxon>Sphingobium</taxon>
    </lineage>
</organism>
<dbReference type="AlphaFoldDB" id="A0A7W6FR15"/>
<keyword evidence="3" id="KW-1185">Reference proteome</keyword>
<keyword evidence="1" id="KW-0472">Membrane</keyword>
<dbReference type="Proteomes" id="UP000571950">
    <property type="component" value="Unassembled WGS sequence"/>
</dbReference>
<feature type="transmembrane region" description="Helical" evidence="1">
    <location>
        <begin position="93"/>
        <end position="117"/>
    </location>
</feature>
<evidence type="ECO:0008006" key="4">
    <source>
        <dbReference type="Google" id="ProtNLM"/>
    </source>
</evidence>
<dbReference type="RefSeq" id="WP_188072751.1">
    <property type="nucleotide sequence ID" value="NZ_BSPS01000013.1"/>
</dbReference>
<comment type="caution">
    <text evidence="2">The sequence shown here is derived from an EMBL/GenBank/DDBJ whole genome shotgun (WGS) entry which is preliminary data.</text>
</comment>
<dbReference type="EMBL" id="JACIDT010000010">
    <property type="protein sequence ID" value="MBB3927252.1"/>
    <property type="molecule type" value="Genomic_DNA"/>
</dbReference>
<name>A0A7W6FR15_9SPHN</name>
<proteinExistence type="predicted"/>
<keyword evidence="1" id="KW-0812">Transmembrane</keyword>
<feature type="transmembrane region" description="Helical" evidence="1">
    <location>
        <begin position="28"/>
        <end position="48"/>
    </location>
</feature>
<feature type="transmembrane region" description="Helical" evidence="1">
    <location>
        <begin position="123"/>
        <end position="147"/>
    </location>
</feature>
<sequence>MCFNLLPWNSPAAGLTFGQLANVQTVGIGLYLALAVIQAVSTTGVAGLSRRVATLRNGVSSARLGSVESANVRRLSGEVSGLEIGFHNLNRRLLCIVFLLFSISVAYFAYCTVWQNADAGVDGVWFIFLFYLAIPIIIFIGSALLIAHRCRSVARKIVDAERRIRTLLLGP</sequence>
<evidence type="ECO:0000256" key="1">
    <source>
        <dbReference type="SAM" id="Phobius"/>
    </source>
</evidence>
<protein>
    <recommendedName>
        <fullName evidence="4">DUF2721 domain-containing protein</fullName>
    </recommendedName>
</protein>
<evidence type="ECO:0000313" key="2">
    <source>
        <dbReference type="EMBL" id="MBB3927252.1"/>
    </source>
</evidence>
<reference evidence="2 3" key="1">
    <citation type="submission" date="2020-08" db="EMBL/GenBank/DDBJ databases">
        <title>Genomic Encyclopedia of Type Strains, Phase IV (KMG-IV): sequencing the most valuable type-strain genomes for metagenomic binning, comparative biology and taxonomic classification.</title>
        <authorList>
            <person name="Goeker M."/>
        </authorList>
    </citation>
    <scope>NUCLEOTIDE SEQUENCE [LARGE SCALE GENOMIC DNA]</scope>
    <source>
        <strain evidence="2 3">DSM 26189</strain>
    </source>
</reference>
<accession>A0A7W6FR15</accession>